<evidence type="ECO:0000313" key="2">
    <source>
        <dbReference type="Proteomes" id="UP001500392"/>
    </source>
</evidence>
<dbReference type="PIRSF" id="PIRSF020565">
    <property type="entry name" value="3Ho_Ac_ACP_DH_prd"/>
    <property type="match status" value="1"/>
</dbReference>
<reference evidence="2" key="1">
    <citation type="journal article" date="2019" name="Int. J. Syst. Evol. Microbiol.">
        <title>The Global Catalogue of Microorganisms (GCM) 10K type strain sequencing project: providing services to taxonomists for standard genome sequencing and annotation.</title>
        <authorList>
            <consortium name="The Broad Institute Genomics Platform"/>
            <consortium name="The Broad Institute Genome Sequencing Center for Infectious Disease"/>
            <person name="Wu L."/>
            <person name="Ma J."/>
        </authorList>
    </citation>
    <scope>NUCLEOTIDE SEQUENCE [LARGE SCALE GENOMIC DNA]</scope>
    <source>
        <strain evidence="2">JCM 17304</strain>
    </source>
</reference>
<gene>
    <name evidence="1" type="ORF">GCM10022414_10670</name>
</gene>
<dbReference type="RefSeq" id="WP_344933151.1">
    <property type="nucleotide sequence ID" value="NZ_BAABDM010000001.1"/>
</dbReference>
<sequence length="158" mass="17379">MINTATKALTAPLNIEQFIPHDGDMSLLDEIIAERDNGICAAVTIGEHSLFADQKGVPSWVGIEYMGQAIAAYAGLKARKKGEAVKIGFLVSCRRYIPNLSYFPLGARLEISADAVTDGDTGLQIFECQIKGPEFNFCANLNVFMPEDVEQFMQENMR</sequence>
<dbReference type="Proteomes" id="UP001500392">
    <property type="component" value="Unassembled WGS sequence"/>
</dbReference>
<dbReference type="Gene3D" id="3.10.129.10">
    <property type="entry name" value="Hotdog Thioesterase"/>
    <property type="match status" value="1"/>
</dbReference>
<dbReference type="Pfam" id="PF22817">
    <property type="entry name" value="ApeP-like"/>
    <property type="match status" value="1"/>
</dbReference>
<dbReference type="SUPFAM" id="SSF54637">
    <property type="entry name" value="Thioesterase/thiol ester dehydrase-isomerase"/>
    <property type="match status" value="1"/>
</dbReference>
<comment type="caution">
    <text evidence="1">The sequence shown here is derived from an EMBL/GenBank/DDBJ whole genome shotgun (WGS) entry which is preliminary data.</text>
</comment>
<keyword evidence="2" id="KW-1185">Reference proteome</keyword>
<proteinExistence type="predicted"/>
<protein>
    <submittedName>
        <fullName evidence="1">Hotdog family protein</fullName>
    </submittedName>
</protein>
<dbReference type="EMBL" id="BAABDM010000001">
    <property type="protein sequence ID" value="GAA4089525.1"/>
    <property type="molecule type" value="Genomic_DNA"/>
</dbReference>
<accession>A0ABP7WIP9</accession>
<organism evidence="1 2">
    <name type="scientific">Zhongshania borealis</name>
    <dbReference type="NCBI Taxonomy" id="889488"/>
    <lineage>
        <taxon>Bacteria</taxon>
        <taxon>Pseudomonadati</taxon>
        <taxon>Pseudomonadota</taxon>
        <taxon>Gammaproteobacteria</taxon>
        <taxon>Cellvibrionales</taxon>
        <taxon>Spongiibacteraceae</taxon>
        <taxon>Zhongshania</taxon>
    </lineage>
</organism>
<dbReference type="InterPro" id="IPR016776">
    <property type="entry name" value="ApeP-like_dehydratase"/>
</dbReference>
<name>A0ABP7WIP9_9GAMM</name>
<dbReference type="InterPro" id="IPR029069">
    <property type="entry name" value="HotDog_dom_sf"/>
</dbReference>
<evidence type="ECO:0000313" key="1">
    <source>
        <dbReference type="EMBL" id="GAA4089525.1"/>
    </source>
</evidence>